<keyword evidence="4" id="KW-1185">Reference proteome</keyword>
<dbReference type="GO" id="GO:0005576">
    <property type="term" value="C:extracellular region"/>
    <property type="evidence" value="ECO:0007669"/>
    <property type="project" value="UniProtKB-SubCell"/>
</dbReference>
<evidence type="ECO:0000313" key="4">
    <source>
        <dbReference type="Proteomes" id="UP000184292"/>
    </source>
</evidence>
<dbReference type="GO" id="GO:0005509">
    <property type="term" value="F:calcium ion binding"/>
    <property type="evidence" value="ECO:0007669"/>
    <property type="project" value="InterPro"/>
</dbReference>
<dbReference type="PANTHER" id="PTHR38340">
    <property type="entry name" value="S-LAYER PROTEIN"/>
    <property type="match status" value="1"/>
</dbReference>
<dbReference type="InterPro" id="IPR050557">
    <property type="entry name" value="RTX_toxin/Mannuronan_C5-epim"/>
</dbReference>
<reference evidence="3 4" key="1">
    <citation type="submission" date="2016-11" db="EMBL/GenBank/DDBJ databases">
        <authorList>
            <person name="Jaros S."/>
            <person name="Januszkiewicz K."/>
            <person name="Wedrychowicz H."/>
        </authorList>
    </citation>
    <scope>NUCLEOTIDE SEQUENCE [LARGE SCALE GENOMIC DNA]</scope>
    <source>
        <strain evidence="3 4">DSM 100565</strain>
    </source>
</reference>
<dbReference type="InterPro" id="IPR011049">
    <property type="entry name" value="Serralysin-like_metalloprot_C"/>
</dbReference>
<protein>
    <submittedName>
        <fullName evidence="3">Hemolysin-type calcium-binding repeat-containing protein</fullName>
    </submittedName>
</protein>
<dbReference type="InterPro" id="IPR001343">
    <property type="entry name" value="Hemolysn_Ca-bd"/>
</dbReference>
<name>A0A1M6A591_9RHOB</name>
<accession>A0A1M6A591</accession>
<dbReference type="Pfam" id="PF00353">
    <property type="entry name" value="HemolysinCabind"/>
    <property type="match status" value="3"/>
</dbReference>
<organism evidence="3 4">
    <name type="scientific">Wenxinia saemankumensis</name>
    <dbReference type="NCBI Taxonomy" id="1447782"/>
    <lineage>
        <taxon>Bacteria</taxon>
        <taxon>Pseudomonadati</taxon>
        <taxon>Pseudomonadota</taxon>
        <taxon>Alphaproteobacteria</taxon>
        <taxon>Rhodobacterales</taxon>
        <taxon>Roseobacteraceae</taxon>
        <taxon>Wenxinia</taxon>
    </lineage>
</organism>
<comment type="subcellular location">
    <subcellularLocation>
        <location evidence="1">Secreted</location>
    </subcellularLocation>
</comment>
<dbReference type="Gene3D" id="2.160.20.160">
    <property type="match status" value="1"/>
</dbReference>
<dbReference type="Proteomes" id="UP000184292">
    <property type="component" value="Unassembled WGS sequence"/>
</dbReference>
<dbReference type="STRING" id="1447782.SAMN05444417_0218"/>
<dbReference type="PRINTS" id="PR00313">
    <property type="entry name" value="CABNDNGRPT"/>
</dbReference>
<dbReference type="PANTHER" id="PTHR38340:SF1">
    <property type="entry name" value="S-LAYER PROTEIN"/>
    <property type="match status" value="1"/>
</dbReference>
<dbReference type="RefSeq" id="WP_073325770.1">
    <property type="nucleotide sequence ID" value="NZ_FQYO01000001.1"/>
</dbReference>
<dbReference type="AlphaFoldDB" id="A0A1M6A591"/>
<gene>
    <name evidence="3" type="ORF">SAMN05444417_0218</name>
</gene>
<keyword evidence="2" id="KW-0964">Secreted</keyword>
<evidence type="ECO:0000256" key="2">
    <source>
        <dbReference type="ARBA" id="ARBA00022525"/>
    </source>
</evidence>
<sequence>MDLVPIKQLTRSQLLGEESEDERKGVDFVSYVGDDNDNTFYGFASDDHAEMRGGNDTVYGYGGDDIAYGGTGRDTLYGGTDDDTLYDDDGNDYVYGGSGRDTVYGGAGNDTFDTVNADSEAVYGGDGEDRIYSGTFSTISVDGGFGDDYLYIDSVSGEFDGDWNDDVIEVQRLDFGTVLGGAGNDVIRQANLITGDGGSDVTMIWRSCSSG</sequence>
<evidence type="ECO:0000256" key="1">
    <source>
        <dbReference type="ARBA" id="ARBA00004613"/>
    </source>
</evidence>
<proteinExistence type="predicted"/>
<dbReference type="OrthoDB" id="9342475at2"/>
<dbReference type="EMBL" id="FQYO01000001">
    <property type="protein sequence ID" value="SHI31363.1"/>
    <property type="molecule type" value="Genomic_DNA"/>
</dbReference>
<evidence type="ECO:0000313" key="3">
    <source>
        <dbReference type="EMBL" id="SHI31363.1"/>
    </source>
</evidence>
<dbReference type="SUPFAM" id="SSF51120">
    <property type="entry name" value="beta-Roll"/>
    <property type="match status" value="1"/>
</dbReference>